<reference evidence="2 3" key="1">
    <citation type="submission" date="2016-07" db="EMBL/GenBank/DDBJ databases">
        <title>Pervasive Adenine N6-methylation of Active Genes in Fungi.</title>
        <authorList>
            <consortium name="DOE Joint Genome Institute"/>
            <person name="Mondo S.J."/>
            <person name="Dannebaum R.O."/>
            <person name="Kuo R.C."/>
            <person name="Labutti K."/>
            <person name="Haridas S."/>
            <person name="Kuo A."/>
            <person name="Salamov A."/>
            <person name="Ahrendt S.R."/>
            <person name="Lipzen A."/>
            <person name="Sullivan W."/>
            <person name="Andreopoulos W.B."/>
            <person name="Clum A."/>
            <person name="Lindquist E."/>
            <person name="Daum C."/>
            <person name="Ramamoorthy G.K."/>
            <person name="Gryganskyi A."/>
            <person name="Culley D."/>
            <person name="Magnuson J.K."/>
            <person name="James T.Y."/>
            <person name="O'Malley M.A."/>
            <person name="Stajich J.E."/>
            <person name="Spatafora J.W."/>
            <person name="Visel A."/>
            <person name="Grigoriev I.V."/>
        </authorList>
    </citation>
    <scope>NUCLEOTIDE SEQUENCE [LARGE SCALE GENOMIC DNA]</scope>
    <source>
        <strain evidence="2 3">12-1054</strain>
    </source>
</reference>
<keyword evidence="3" id="KW-1185">Reference proteome</keyword>
<name>A0A1Y2F7U1_PROLT</name>
<dbReference type="AlphaFoldDB" id="A0A1Y2F7U1"/>
<feature type="region of interest" description="Disordered" evidence="1">
    <location>
        <begin position="59"/>
        <end position="185"/>
    </location>
</feature>
<feature type="compositionally biased region" description="Basic and acidic residues" evidence="1">
    <location>
        <begin position="119"/>
        <end position="133"/>
    </location>
</feature>
<dbReference type="Proteomes" id="UP000193685">
    <property type="component" value="Unassembled WGS sequence"/>
</dbReference>
<evidence type="ECO:0000256" key="1">
    <source>
        <dbReference type="SAM" id="MobiDB-lite"/>
    </source>
</evidence>
<feature type="region of interest" description="Disordered" evidence="1">
    <location>
        <begin position="1"/>
        <end position="37"/>
    </location>
</feature>
<evidence type="ECO:0000313" key="3">
    <source>
        <dbReference type="Proteomes" id="UP000193685"/>
    </source>
</evidence>
<comment type="caution">
    <text evidence="2">The sequence shown here is derived from an EMBL/GenBank/DDBJ whole genome shotgun (WGS) entry which is preliminary data.</text>
</comment>
<feature type="compositionally biased region" description="Basic residues" evidence="1">
    <location>
        <begin position="174"/>
        <end position="185"/>
    </location>
</feature>
<evidence type="ECO:0000313" key="2">
    <source>
        <dbReference type="EMBL" id="ORY78975.1"/>
    </source>
</evidence>
<feature type="compositionally biased region" description="Basic and acidic residues" evidence="1">
    <location>
        <begin position="15"/>
        <end position="24"/>
    </location>
</feature>
<dbReference type="EMBL" id="MCFI01000016">
    <property type="protein sequence ID" value="ORY78975.1"/>
    <property type="molecule type" value="Genomic_DNA"/>
</dbReference>
<accession>A0A1Y2F7U1</accession>
<sequence>MLPCIDQRGNPVRGKQRDHAEPRKSVRHLQRDSSSPARAQANWISMVIFQHGAKNLQVAQSRHNKRLAQAEAEHQETDDENDLQTRQGPRTLRHIAPGREEDEDIQARQGPRTTRNIASRHDKDGDSDAEAPRPRRTGKRDRPMTAKAQLLQAAANNRKLRAFTASEVEPARDRSKRARHLSRQL</sequence>
<protein>
    <submittedName>
        <fullName evidence="2">Uncharacterized protein</fullName>
    </submittedName>
</protein>
<proteinExistence type="predicted"/>
<dbReference type="GeneID" id="63788391"/>
<dbReference type="RefSeq" id="XP_040723607.1">
    <property type="nucleotide sequence ID" value="XM_040871792.1"/>
</dbReference>
<feature type="compositionally biased region" description="Low complexity" evidence="1">
    <location>
        <begin position="146"/>
        <end position="157"/>
    </location>
</feature>
<organism evidence="2 3">
    <name type="scientific">Protomyces lactucae-debilis</name>
    <dbReference type="NCBI Taxonomy" id="2754530"/>
    <lineage>
        <taxon>Eukaryota</taxon>
        <taxon>Fungi</taxon>
        <taxon>Dikarya</taxon>
        <taxon>Ascomycota</taxon>
        <taxon>Taphrinomycotina</taxon>
        <taxon>Taphrinomycetes</taxon>
        <taxon>Taphrinales</taxon>
        <taxon>Protomycetaceae</taxon>
        <taxon>Protomyces</taxon>
    </lineage>
</organism>
<gene>
    <name evidence="2" type="ORF">BCR37DRAFT_399991</name>
</gene>